<evidence type="ECO:0000256" key="3">
    <source>
        <dbReference type="ARBA" id="ARBA00023004"/>
    </source>
</evidence>
<dbReference type="PANTHER" id="PTHR11178:SF51">
    <property type="entry name" value="FE_S BIOGENESIS PROTEIN NFUA"/>
    <property type="match status" value="1"/>
</dbReference>
<dbReference type="SUPFAM" id="SSF50022">
    <property type="entry name" value="ISP domain"/>
    <property type="match status" value="1"/>
</dbReference>
<dbReference type="EMBL" id="BAABFR010000069">
    <property type="protein sequence ID" value="GAA4399352.1"/>
    <property type="molecule type" value="Genomic_DNA"/>
</dbReference>
<dbReference type="PANTHER" id="PTHR11178">
    <property type="entry name" value="IRON-SULFUR CLUSTER SCAFFOLD PROTEIN NFU-RELATED"/>
    <property type="match status" value="1"/>
</dbReference>
<keyword evidence="8" id="KW-1185">Reference proteome</keyword>
<reference evidence="8" key="1">
    <citation type="journal article" date="2019" name="Int. J. Syst. Evol. Microbiol.">
        <title>The Global Catalogue of Microorganisms (GCM) 10K type strain sequencing project: providing services to taxonomists for standard genome sequencing and annotation.</title>
        <authorList>
            <consortium name="The Broad Institute Genomics Platform"/>
            <consortium name="The Broad Institute Genome Sequencing Center for Infectious Disease"/>
            <person name="Wu L."/>
            <person name="Ma J."/>
        </authorList>
    </citation>
    <scope>NUCLEOTIDE SEQUENCE [LARGE SCALE GENOMIC DNA]</scope>
    <source>
        <strain evidence="8">JCM 17688</strain>
    </source>
</reference>
<dbReference type="Proteomes" id="UP001500635">
    <property type="component" value="Unassembled WGS sequence"/>
</dbReference>
<dbReference type="InterPro" id="IPR001075">
    <property type="entry name" value="NIF_FeS_clus_asmbl_NifU_C"/>
</dbReference>
<feature type="domain" description="Rieske" evidence="6">
    <location>
        <begin position="202"/>
        <end position="298"/>
    </location>
</feature>
<evidence type="ECO:0000313" key="7">
    <source>
        <dbReference type="EMBL" id="GAA4399352.1"/>
    </source>
</evidence>
<evidence type="ECO:0000313" key="8">
    <source>
        <dbReference type="Proteomes" id="UP001500635"/>
    </source>
</evidence>
<keyword evidence="4" id="KW-0411">Iron-sulfur</keyword>
<evidence type="ECO:0000256" key="2">
    <source>
        <dbReference type="ARBA" id="ARBA00022723"/>
    </source>
</evidence>
<dbReference type="InterPro" id="IPR017941">
    <property type="entry name" value="Rieske_2Fe-2S"/>
</dbReference>
<proteinExistence type="predicted"/>
<evidence type="ECO:0000256" key="4">
    <source>
        <dbReference type="ARBA" id="ARBA00023014"/>
    </source>
</evidence>
<evidence type="ECO:0000256" key="1">
    <source>
        <dbReference type="ARBA" id="ARBA00022714"/>
    </source>
</evidence>
<dbReference type="SUPFAM" id="SSF117916">
    <property type="entry name" value="Fe-S cluster assembly (FSCA) domain-like"/>
    <property type="match status" value="1"/>
</dbReference>
<dbReference type="Gene3D" id="3.30.300.130">
    <property type="entry name" value="Fe-S cluster assembly (FSCA)"/>
    <property type="match status" value="1"/>
</dbReference>
<evidence type="ECO:0000256" key="5">
    <source>
        <dbReference type="ARBA" id="ARBA00049958"/>
    </source>
</evidence>
<dbReference type="InterPro" id="IPR036922">
    <property type="entry name" value="Rieske_2Fe-2S_sf"/>
</dbReference>
<evidence type="ECO:0000259" key="6">
    <source>
        <dbReference type="PROSITE" id="PS51296"/>
    </source>
</evidence>
<dbReference type="Pfam" id="PF01106">
    <property type="entry name" value="NifU"/>
    <property type="match status" value="1"/>
</dbReference>
<accession>A0ABP8K2J0</accession>
<dbReference type="CDD" id="cd03467">
    <property type="entry name" value="Rieske"/>
    <property type="match status" value="1"/>
</dbReference>
<dbReference type="InterPro" id="IPR034904">
    <property type="entry name" value="FSCA_dom_sf"/>
</dbReference>
<comment type="function">
    <text evidence="5">May be involved in the formation or repair of [Fe-S] clusters present in iron-sulfur proteins.</text>
</comment>
<dbReference type="Pfam" id="PF00355">
    <property type="entry name" value="Rieske"/>
    <property type="match status" value="1"/>
</dbReference>
<dbReference type="Gene3D" id="2.102.10.10">
    <property type="entry name" value="Rieske [2Fe-2S] iron-sulphur domain"/>
    <property type="match status" value="1"/>
</dbReference>
<name>A0ABP8K2J0_9ACTN</name>
<keyword evidence="3" id="KW-0408">Iron</keyword>
<protein>
    <submittedName>
        <fullName evidence="7">NifU family protein</fullName>
    </submittedName>
</protein>
<dbReference type="RefSeq" id="WP_344998665.1">
    <property type="nucleotide sequence ID" value="NZ_BAABFR010000069.1"/>
</dbReference>
<keyword evidence="2" id="KW-0479">Metal-binding</keyword>
<comment type="caution">
    <text evidence="7">The sequence shown here is derived from an EMBL/GenBank/DDBJ whole genome shotgun (WGS) entry which is preliminary data.</text>
</comment>
<organism evidence="7 8">
    <name type="scientific">Tsukamurella soli</name>
    <dbReference type="NCBI Taxonomy" id="644556"/>
    <lineage>
        <taxon>Bacteria</taxon>
        <taxon>Bacillati</taxon>
        <taxon>Actinomycetota</taxon>
        <taxon>Actinomycetes</taxon>
        <taxon>Mycobacteriales</taxon>
        <taxon>Tsukamurellaceae</taxon>
        <taxon>Tsukamurella</taxon>
    </lineage>
</organism>
<gene>
    <name evidence="7" type="ORF">GCM10023147_36580</name>
</gene>
<keyword evidence="1" id="KW-0001">2Fe-2S</keyword>
<dbReference type="PROSITE" id="PS51296">
    <property type="entry name" value="RIESKE"/>
    <property type="match status" value="1"/>
</dbReference>
<sequence length="302" mass="31477">MTDQLELQSTELESLAERLDTAMSDADGLAADARAVFDAAVESLGALHKQGLTTIIRTLRADARGKELLFALVDDPTVRMLFAMHGLIRQPPEALARRVLDRIRPGLQGHGGDVELSHIDGSVAFVRLTGACNGCSMAAVTMRDSVESALTAGVPEITSVEVLPNEPAPAFIPLTSLRAPARGHDSGGSADQTAELTAAGWLRTLPVADVPVGTLRAVTAGAEDLVLVNAGGRLAAYVNACAHLGLPLDDAEVDADAGTLTCPWHGFCYDATTGECTSMPGAQLRSVPLRIVGADAWLRPGG</sequence>